<feature type="domain" description="PAS" evidence="7">
    <location>
        <begin position="1"/>
        <end position="64"/>
    </location>
</feature>
<organism evidence="9">
    <name type="scientific">Grosmannia clavigera (strain kw1407 / UAMH 11150)</name>
    <name type="common">Blue stain fungus</name>
    <name type="synonym">Graphiocladiella clavigera</name>
    <dbReference type="NCBI Taxonomy" id="655863"/>
    <lineage>
        <taxon>Eukaryota</taxon>
        <taxon>Fungi</taxon>
        <taxon>Dikarya</taxon>
        <taxon>Ascomycota</taxon>
        <taxon>Pezizomycotina</taxon>
        <taxon>Sordariomycetes</taxon>
        <taxon>Sordariomycetidae</taxon>
        <taxon>Ophiostomatales</taxon>
        <taxon>Ophiostomataceae</taxon>
        <taxon>Leptographium</taxon>
    </lineage>
</organism>
<gene>
    <name evidence="8" type="ORF">CMQ_4634</name>
</gene>
<dbReference type="GO" id="GO:0000981">
    <property type="term" value="F:DNA-binding transcription factor activity, RNA polymerase II-specific"/>
    <property type="evidence" value="ECO:0007669"/>
    <property type="project" value="TreeGrafter"/>
</dbReference>
<accession>F0XUH8</accession>
<keyword evidence="5" id="KW-0539">Nucleus</keyword>
<feature type="region of interest" description="Disordered" evidence="6">
    <location>
        <begin position="430"/>
        <end position="466"/>
    </location>
</feature>
<keyword evidence="8" id="KW-0813">Transport</keyword>
<evidence type="ECO:0000256" key="4">
    <source>
        <dbReference type="ARBA" id="ARBA00023163"/>
    </source>
</evidence>
<protein>
    <submittedName>
        <fullName evidence="8">Potassium channel, voltage-dependent transporter</fullName>
    </submittedName>
</protein>
<feature type="compositionally biased region" description="Low complexity" evidence="6">
    <location>
        <begin position="441"/>
        <end position="452"/>
    </location>
</feature>
<evidence type="ECO:0000256" key="2">
    <source>
        <dbReference type="ARBA" id="ARBA00023015"/>
    </source>
</evidence>
<dbReference type="GO" id="GO:0000977">
    <property type="term" value="F:RNA polymerase II transcription regulatory region sequence-specific DNA binding"/>
    <property type="evidence" value="ECO:0007669"/>
    <property type="project" value="TreeGrafter"/>
</dbReference>
<dbReference type="HOGENOM" id="CLU_027006_0_0_1"/>
<dbReference type="Gene3D" id="3.30.450.20">
    <property type="entry name" value="PAS domain"/>
    <property type="match status" value="1"/>
</dbReference>
<keyword evidence="9" id="KW-1185">Reference proteome</keyword>
<dbReference type="InParanoid" id="F0XUH8"/>
<keyword evidence="3" id="KW-0238">DNA-binding</keyword>
<dbReference type="InterPro" id="IPR000014">
    <property type="entry name" value="PAS"/>
</dbReference>
<dbReference type="GeneID" id="25977867"/>
<evidence type="ECO:0000256" key="5">
    <source>
        <dbReference type="ARBA" id="ARBA00023242"/>
    </source>
</evidence>
<dbReference type="NCBIfam" id="TIGR00229">
    <property type="entry name" value="sensory_box"/>
    <property type="match status" value="1"/>
</dbReference>
<dbReference type="PROSITE" id="PS50112">
    <property type="entry name" value="PAS"/>
    <property type="match status" value="1"/>
</dbReference>
<keyword evidence="4" id="KW-0804">Transcription</keyword>
<dbReference type="OrthoDB" id="411251at2759"/>
<evidence type="ECO:0000256" key="3">
    <source>
        <dbReference type="ARBA" id="ARBA00023125"/>
    </source>
</evidence>
<evidence type="ECO:0000313" key="9">
    <source>
        <dbReference type="Proteomes" id="UP000007796"/>
    </source>
</evidence>
<dbReference type="InterPro" id="IPR035965">
    <property type="entry name" value="PAS-like_dom_sf"/>
</dbReference>
<sequence>MEQTFMTIHNLTQDANILFASESITDILGYQPAEVQGKSCFDFFHPEEEPSARSVHSRGVLLDKAAVLHYARLLTRDGRWIGCECCFTIVHDVLVACVSIYHKGAKSKRRAIEAPQIRRIFSCSPRDPRYRMLEHLSPKFKMSPVEREPRAALIVNRFTRNLTIMFATNATAAILGLRPDQLKNKSFYRCIQESCLSEAITCLESAKANDSIAYLRFSFQDPRDDEELEAEAESGVVLVDHEDELEQRLPTTGRKQFDVDMSMDIDSDNGSTDIFRIKTEEEDKPLSMPTVPLIMQPPIGFNRLTPRRAQRLPSVELEAVVSCTSDGLVVVLRKARPPIPPAHPPLVAFDYGDGLFAAPWAQHPIRPHFPVESLYTFRPPLLPQYMPLRENVKDAGGPPLDVLMGSIRDVAVIAWNIGTHPAIAAYGRGLPSSDARQNQQGDSDAGVGSASGTMQPRSINKGKGPAVPDALYGHAYAHDGRLNSYSCRADQSSALPDRRGSCGIPSSWTTQVDSASVGFGTSPPSPASFEHMRPQLRPHSTLETHPTGGITLYYGSPGAQSEADVLQPAYGVHISGPRPDLGSSTGDHYHRWG</sequence>
<keyword evidence="8" id="KW-0407">Ion channel</keyword>
<reference evidence="8 9" key="1">
    <citation type="journal article" date="2011" name="Proc. Natl. Acad. Sci. U.S.A.">
        <title>Genome and transcriptome analyses of the mountain pine beetle-fungal symbiont Grosmannia clavigera, a lodgepole pine pathogen.</title>
        <authorList>
            <person name="DiGuistini S."/>
            <person name="Wang Y."/>
            <person name="Liao N.Y."/>
            <person name="Taylor G."/>
            <person name="Tanguay P."/>
            <person name="Feau N."/>
            <person name="Henrissat B."/>
            <person name="Chan S.K."/>
            <person name="Hesse-Orce U."/>
            <person name="Alamouti S.M."/>
            <person name="Tsui C.K.M."/>
            <person name="Docking R.T."/>
            <person name="Levasseur A."/>
            <person name="Haridas S."/>
            <person name="Robertson G."/>
            <person name="Birol I."/>
            <person name="Holt R.A."/>
            <person name="Marra M.A."/>
            <person name="Hamelin R.C."/>
            <person name="Hirst M."/>
            <person name="Jones S.J.M."/>
            <person name="Bohlmann J."/>
            <person name="Breuil C."/>
        </authorList>
    </citation>
    <scope>NUCLEOTIDE SEQUENCE [LARGE SCALE GENOMIC DNA]</scope>
    <source>
        <strain evidence="9">kw1407 / UAMH 11150</strain>
    </source>
</reference>
<evidence type="ECO:0000313" key="8">
    <source>
        <dbReference type="EMBL" id="EFW98782.1"/>
    </source>
</evidence>
<dbReference type="eggNOG" id="ENOG502S8B6">
    <property type="taxonomic scope" value="Eukaryota"/>
</dbReference>
<dbReference type="Pfam" id="PF08447">
    <property type="entry name" value="PAS_3"/>
    <property type="match status" value="1"/>
</dbReference>
<evidence type="ECO:0000256" key="1">
    <source>
        <dbReference type="ARBA" id="ARBA00004123"/>
    </source>
</evidence>
<dbReference type="InterPro" id="IPR013655">
    <property type="entry name" value="PAS_fold_3"/>
</dbReference>
<dbReference type="SMART" id="SM00091">
    <property type="entry name" value="PAS"/>
    <property type="match status" value="2"/>
</dbReference>
<dbReference type="Proteomes" id="UP000007796">
    <property type="component" value="Unassembled WGS sequence"/>
</dbReference>
<dbReference type="GO" id="GO:0034220">
    <property type="term" value="P:monoatomic ion transmembrane transport"/>
    <property type="evidence" value="ECO:0007669"/>
    <property type="project" value="UniProtKB-KW"/>
</dbReference>
<dbReference type="SUPFAM" id="SSF55785">
    <property type="entry name" value="PYP-like sensor domain (PAS domain)"/>
    <property type="match status" value="1"/>
</dbReference>
<comment type="subcellular location">
    <subcellularLocation>
        <location evidence="1">Nucleus</location>
    </subcellularLocation>
</comment>
<dbReference type="RefSeq" id="XP_014168265.1">
    <property type="nucleotide sequence ID" value="XM_014312790.1"/>
</dbReference>
<evidence type="ECO:0000256" key="6">
    <source>
        <dbReference type="SAM" id="MobiDB-lite"/>
    </source>
</evidence>
<dbReference type="EMBL" id="GL630006">
    <property type="protein sequence ID" value="EFW98782.1"/>
    <property type="molecule type" value="Genomic_DNA"/>
</dbReference>
<proteinExistence type="predicted"/>
<evidence type="ECO:0000259" key="7">
    <source>
        <dbReference type="PROSITE" id="PS50112"/>
    </source>
</evidence>
<dbReference type="STRING" id="655863.F0XUH8"/>
<keyword evidence="8" id="KW-0406">Ion transport</keyword>
<dbReference type="GO" id="GO:0005634">
    <property type="term" value="C:nucleus"/>
    <property type="evidence" value="ECO:0007669"/>
    <property type="project" value="UniProtKB-SubCell"/>
</dbReference>
<dbReference type="PANTHER" id="PTHR23043:SF17">
    <property type="entry name" value="PROTEIN SIMILAR"/>
    <property type="match status" value="1"/>
</dbReference>
<dbReference type="CDD" id="cd00130">
    <property type="entry name" value="PAS"/>
    <property type="match status" value="1"/>
</dbReference>
<dbReference type="PANTHER" id="PTHR23043">
    <property type="entry name" value="HYPOXIA-INDUCIBLE FACTOR 1 ALPHA"/>
    <property type="match status" value="1"/>
</dbReference>
<name>F0XUH8_GROCL</name>
<dbReference type="AlphaFoldDB" id="F0XUH8"/>
<keyword evidence="2" id="KW-0805">Transcription regulation</keyword>